<dbReference type="AlphaFoldDB" id="A0AAV5VYA0"/>
<feature type="non-terminal residue" evidence="1">
    <location>
        <position position="1"/>
    </location>
</feature>
<sequence>SFAPLHWYRMVHSVFWSPTLKSASTLDAVTSHFLYQFFILDVVRINLFRSLFVIHFREPLGYRVHSHVNFNLQPDNSFMMDEPFVSVQVVPCDRIRSSTDCL</sequence>
<accession>A0AAV5VYA0</accession>
<dbReference type="EMBL" id="BTSY01000004">
    <property type="protein sequence ID" value="GMT22917.1"/>
    <property type="molecule type" value="Genomic_DNA"/>
</dbReference>
<reference evidence="1" key="1">
    <citation type="submission" date="2023-10" db="EMBL/GenBank/DDBJ databases">
        <title>Genome assembly of Pristionchus species.</title>
        <authorList>
            <person name="Yoshida K."/>
            <person name="Sommer R.J."/>
        </authorList>
    </citation>
    <scope>NUCLEOTIDE SEQUENCE</scope>
    <source>
        <strain evidence="1">RS5133</strain>
    </source>
</reference>
<evidence type="ECO:0000313" key="1">
    <source>
        <dbReference type="EMBL" id="GMT22917.1"/>
    </source>
</evidence>
<organism evidence="1 2">
    <name type="scientific">Pristionchus fissidentatus</name>
    <dbReference type="NCBI Taxonomy" id="1538716"/>
    <lineage>
        <taxon>Eukaryota</taxon>
        <taxon>Metazoa</taxon>
        <taxon>Ecdysozoa</taxon>
        <taxon>Nematoda</taxon>
        <taxon>Chromadorea</taxon>
        <taxon>Rhabditida</taxon>
        <taxon>Rhabditina</taxon>
        <taxon>Diplogasteromorpha</taxon>
        <taxon>Diplogasteroidea</taxon>
        <taxon>Neodiplogasteridae</taxon>
        <taxon>Pristionchus</taxon>
    </lineage>
</organism>
<proteinExistence type="predicted"/>
<evidence type="ECO:0000313" key="2">
    <source>
        <dbReference type="Proteomes" id="UP001432322"/>
    </source>
</evidence>
<keyword evidence="2" id="KW-1185">Reference proteome</keyword>
<protein>
    <submittedName>
        <fullName evidence="1">Uncharacterized protein</fullName>
    </submittedName>
</protein>
<dbReference type="Proteomes" id="UP001432322">
    <property type="component" value="Unassembled WGS sequence"/>
</dbReference>
<name>A0AAV5VYA0_9BILA</name>
<comment type="caution">
    <text evidence="1">The sequence shown here is derived from an EMBL/GenBank/DDBJ whole genome shotgun (WGS) entry which is preliminary data.</text>
</comment>
<gene>
    <name evidence="1" type="ORF">PFISCL1PPCAC_14214</name>
</gene>
<feature type="non-terminal residue" evidence="1">
    <location>
        <position position="102"/>
    </location>
</feature>